<evidence type="ECO:0000313" key="1">
    <source>
        <dbReference type="Proteomes" id="UP000887565"/>
    </source>
</evidence>
<accession>A0A915JP44</accession>
<dbReference type="WBParaSite" id="nRc.2.0.1.t27868-RA">
    <property type="protein sequence ID" value="nRc.2.0.1.t27868-RA"/>
    <property type="gene ID" value="nRc.2.0.1.g27868"/>
</dbReference>
<proteinExistence type="predicted"/>
<keyword evidence="1" id="KW-1185">Reference proteome</keyword>
<organism evidence="1 2">
    <name type="scientific">Romanomermis culicivorax</name>
    <name type="common">Nematode worm</name>
    <dbReference type="NCBI Taxonomy" id="13658"/>
    <lineage>
        <taxon>Eukaryota</taxon>
        <taxon>Metazoa</taxon>
        <taxon>Ecdysozoa</taxon>
        <taxon>Nematoda</taxon>
        <taxon>Enoplea</taxon>
        <taxon>Dorylaimia</taxon>
        <taxon>Mermithida</taxon>
        <taxon>Mermithoidea</taxon>
        <taxon>Mermithidae</taxon>
        <taxon>Romanomermis</taxon>
    </lineage>
</organism>
<reference evidence="2" key="1">
    <citation type="submission" date="2022-11" db="UniProtKB">
        <authorList>
            <consortium name="WormBaseParasite"/>
        </authorList>
    </citation>
    <scope>IDENTIFICATION</scope>
</reference>
<protein>
    <submittedName>
        <fullName evidence="2">Uncharacterized protein</fullName>
    </submittedName>
</protein>
<evidence type="ECO:0000313" key="2">
    <source>
        <dbReference type="WBParaSite" id="nRc.2.0.1.t27868-RA"/>
    </source>
</evidence>
<sequence>MMAYHLKCNSMVKLFNQTLIAQLKKYNADDPDNWEAAYSFQHFTLFFTFAPNCCFSPLLFKFSKDMTTSSTLSAADENVPYNQLLNIKEWYIHWGDQQLYQNDLSICCNGIL</sequence>
<dbReference type="Proteomes" id="UP000887565">
    <property type="component" value="Unplaced"/>
</dbReference>
<name>A0A915JP44_ROMCU</name>
<dbReference type="AlphaFoldDB" id="A0A915JP44"/>